<dbReference type="InterPro" id="IPR000715">
    <property type="entry name" value="Glycosyl_transferase_4"/>
</dbReference>
<dbReference type="GO" id="GO:0016780">
    <property type="term" value="F:phosphotransferase activity, for other substituted phosphate groups"/>
    <property type="evidence" value="ECO:0007669"/>
    <property type="project" value="InterPro"/>
</dbReference>
<evidence type="ECO:0000256" key="4">
    <source>
        <dbReference type="ARBA" id="ARBA00022692"/>
    </source>
</evidence>
<keyword evidence="7" id="KW-0479">Metal-binding</keyword>
<dbReference type="Proteomes" id="UP000318065">
    <property type="component" value="Chromosome"/>
</dbReference>
<proteinExistence type="predicted"/>
<dbReference type="GO" id="GO:0044038">
    <property type="term" value="P:cell wall macromolecule biosynthetic process"/>
    <property type="evidence" value="ECO:0007669"/>
    <property type="project" value="TreeGrafter"/>
</dbReference>
<sequence>MIEALVGGGVAFLVAGAMAPLLVRFAAGRNLLDVPNARSSHEVPTPRLGGVGVVFGAWAGALLLDLRGVWPLLAAATLVALVGLADDLSGLHFGAKAAVQAVVASGLLLLYPPAVLSEMGGVLWPAVFVAGVLWLCAVCNAYNFMDGIDGMTGGVAVTNALFLLALAGDAGAFLPALAGAALGFLVWNIGPASIFMGDAGSYFLGFSLAATALYTPDGGEVRAFLACALVFAPYLFDTSYTIVRRLRRGVGKGIFSAHREHIYQRITPSTGMHRRTSNLYYGAAVVSGIAALAAARGWVVPGLGLALGCCLLLAALPRLVRSR</sequence>
<feature type="binding site" evidence="7">
    <location>
        <position position="198"/>
    </location>
    <ligand>
        <name>Mg(2+)</name>
        <dbReference type="ChEBI" id="CHEBI:18420"/>
    </ligand>
</feature>
<reference evidence="9" key="1">
    <citation type="journal article" date="2019" name="Microbiol. Resour. Announc.">
        <title>Complete Genome Sequence of Rubrobacter xylanophilus Strain AA3-22, Isolated from Arima Onsen in Japan.</title>
        <authorList>
            <person name="Tomariguchi N."/>
            <person name="Miyazaki K."/>
        </authorList>
    </citation>
    <scope>NUCLEOTIDE SEQUENCE [LARGE SCALE GENOMIC DNA]</scope>
    <source>
        <strain evidence="9">AA3-22</strain>
    </source>
</reference>
<comment type="cofactor">
    <cofactor evidence="7">
        <name>Mg(2+)</name>
        <dbReference type="ChEBI" id="CHEBI:18420"/>
    </cofactor>
</comment>
<keyword evidence="4 8" id="KW-0812">Transmembrane</keyword>
<dbReference type="GO" id="GO:0009103">
    <property type="term" value="P:lipopolysaccharide biosynthetic process"/>
    <property type="evidence" value="ECO:0007669"/>
    <property type="project" value="TreeGrafter"/>
</dbReference>
<gene>
    <name evidence="9" type="ORF">RxyAA322_25020</name>
</gene>
<feature type="transmembrane region" description="Helical" evidence="8">
    <location>
        <begin position="221"/>
        <end position="243"/>
    </location>
</feature>
<keyword evidence="6 8" id="KW-0472">Membrane</keyword>
<dbReference type="GO" id="GO:0046872">
    <property type="term" value="F:metal ion binding"/>
    <property type="evidence" value="ECO:0007669"/>
    <property type="project" value="UniProtKB-KW"/>
</dbReference>
<dbReference type="EMBL" id="AP019791">
    <property type="protein sequence ID" value="BBL80648.1"/>
    <property type="molecule type" value="Genomic_DNA"/>
</dbReference>
<evidence type="ECO:0000256" key="6">
    <source>
        <dbReference type="ARBA" id="ARBA00023136"/>
    </source>
</evidence>
<evidence type="ECO:0000256" key="7">
    <source>
        <dbReference type="PIRSR" id="PIRSR600715-1"/>
    </source>
</evidence>
<protein>
    <submittedName>
        <fullName evidence="9">Glycosyl transferase</fullName>
    </submittedName>
</protein>
<comment type="subcellular location">
    <subcellularLocation>
        <location evidence="1">Cell membrane</location>
        <topology evidence="1">Multi-pass membrane protein</topology>
    </subcellularLocation>
</comment>
<evidence type="ECO:0000256" key="5">
    <source>
        <dbReference type="ARBA" id="ARBA00022989"/>
    </source>
</evidence>
<keyword evidence="7" id="KW-0460">Magnesium</keyword>
<evidence type="ECO:0000313" key="9">
    <source>
        <dbReference type="EMBL" id="BBL80648.1"/>
    </source>
</evidence>
<dbReference type="OrthoDB" id="9783652at2"/>
<feature type="transmembrane region" description="Helical" evidence="8">
    <location>
        <begin position="91"/>
        <end position="111"/>
    </location>
</feature>
<keyword evidence="2" id="KW-1003">Cell membrane</keyword>
<feature type="transmembrane region" description="Helical" evidence="8">
    <location>
        <begin position="160"/>
        <end position="187"/>
    </location>
</feature>
<dbReference type="RefSeq" id="WP_143528635.1">
    <property type="nucleotide sequence ID" value="NZ_AP019791.1"/>
</dbReference>
<accession>A0A510HLG9</accession>
<dbReference type="Pfam" id="PF00953">
    <property type="entry name" value="Glycos_transf_4"/>
    <property type="match status" value="1"/>
</dbReference>
<dbReference type="PANTHER" id="PTHR22926:SF3">
    <property type="entry name" value="UNDECAPRENYL-PHOSPHATE ALPHA-N-ACETYLGLUCOSAMINYL 1-PHOSPHATE TRANSFERASE"/>
    <property type="match status" value="1"/>
</dbReference>
<feature type="binding site" evidence="7">
    <location>
        <position position="143"/>
    </location>
    <ligand>
        <name>Mg(2+)</name>
        <dbReference type="ChEBI" id="CHEBI:18420"/>
    </ligand>
</feature>
<dbReference type="AlphaFoldDB" id="A0A510HLG9"/>
<feature type="transmembrane region" description="Helical" evidence="8">
    <location>
        <begin position="123"/>
        <end position="145"/>
    </location>
</feature>
<feature type="transmembrane region" description="Helical" evidence="8">
    <location>
        <begin position="279"/>
        <end position="297"/>
    </location>
</feature>
<dbReference type="GO" id="GO:0071555">
    <property type="term" value="P:cell wall organization"/>
    <property type="evidence" value="ECO:0007669"/>
    <property type="project" value="TreeGrafter"/>
</dbReference>
<evidence type="ECO:0000256" key="3">
    <source>
        <dbReference type="ARBA" id="ARBA00022679"/>
    </source>
</evidence>
<keyword evidence="10" id="KW-1185">Reference proteome</keyword>
<name>A0A510HLG9_9ACTN</name>
<dbReference type="GO" id="GO:0005886">
    <property type="term" value="C:plasma membrane"/>
    <property type="evidence" value="ECO:0007669"/>
    <property type="project" value="UniProtKB-SubCell"/>
</dbReference>
<keyword evidence="5 8" id="KW-1133">Transmembrane helix</keyword>
<evidence type="ECO:0000256" key="2">
    <source>
        <dbReference type="ARBA" id="ARBA00022475"/>
    </source>
</evidence>
<keyword evidence="3 9" id="KW-0808">Transferase</keyword>
<organism evidence="9 10">
    <name type="scientific">Rubrobacter xylanophilus</name>
    <dbReference type="NCBI Taxonomy" id="49319"/>
    <lineage>
        <taxon>Bacteria</taxon>
        <taxon>Bacillati</taxon>
        <taxon>Actinomycetota</taxon>
        <taxon>Rubrobacteria</taxon>
        <taxon>Rubrobacterales</taxon>
        <taxon>Rubrobacteraceae</taxon>
        <taxon>Rubrobacter</taxon>
    </lineage>
</organism>
<evidence type="ECO:0000313" key="10">
    <source>
        <dbReference type="Proteomes" id="UP000318065"/>
    </source>
</evidence>
<evidence type="ECO:0000256" key="1">
    <source>
        <dbReference type="ARBA" id="ARBA00004651"/>
    </source>
</evidence>
<evidence type="ECO:0000256" key="8">
    <source>
        <dbReference type="SAM" id="Phobius"/>
    </source>
</evidence>
<feature type="transmembrane region" description="Helical" evidence="8">
    <location>
        <begin position="48"/>
        <end position="64"/>
    </location>
</feature>
<dbReference type="PANTHER" id="PTHR22926">
    <property type="entry name" value="PHOSPHO-N-ACETYLMURAMOYL-PENTAPEPTIDE-TRANSFERASE"/>
    <property type="match status" value="1"/>
</dbReference>
<feature type="transmembrane region" description="Helical" evidence="8">
    <location>
        <begin position="303"/>
        <end position="320"/>
    </location>
</feature>